<organism evidence="5 6">
    <name type="scientific">Undibacterium luofuense</name>
    <dbReference type="NCBI Taxonomy" id="2828733"/>
    <lineage>
        <taxon>Bacteria</taxon>
        <taxon>Pseudomonadati</taxon>
        <taxon>Pseudomonadota</taxon>
        <taxon>Betaproteobacteria</taxon>
        <taxon>Burkholderiales</taxon>
        <taxon>Oxalobacteraceae</taxon>
        <taxon>Undibacterium</taxon>
    </lineage>
</organism>
<dbReference type="RefSeq" id="WP_212686220.1">
    <property type="nucleotide sequence ID" value="NZ_JAGSPN010000001.1"/>
</dbReference>
<evidence type="ECO:0000256" key="3">
    <source>
        <dbReference type="ARBA" id="ARBA00023315"/>
    </source>
</evidence>
<sequence length="211" mass="23248">MQSYLLKPGQTSELSRKLALLVLGLFGWKVFYKPLPGPRGVIIVYPHTSNWDFPIGVLGKIAIGQRFRFIAKSSLFEGVTGALFGPFLRAIGGSPVERGVSTGAIGRIAEQMHKADWYWLALAPEGTRSLRPYWRSGFYHIARNANVPLACAYFDFRRKCINLTDYLTLTGDPDTDMAAIAAVYKDVQGCRPALAGPIRLKPDETQGGNQA</sequence>
<dbReference type="AlphaFoldDB" id="A0A941I6F9"/>
<dbReference type="GO" id="GO:0006654">
    <property type="term" value="P:phosphatidic acid biosynthetic process"/>
    <property type="evidence" value="ECO:0007669"/>
    <property type="project" value="TreeGrafter"/>
</dbReference>
<evidence type="ECO:0000313" key="6">
    <source>
        <dbReference type="Proteomes" id="UP000680067"/>
    </source>
</evidence>
<evidence type="ECO:0000313" key="5">
    <source>
        <dbReference type="EMBL" id="MBR7780863.1"/>
    </source>
</evidence>
<keyword evidence="3 5" id="KW-0012">Acyltransferase</keyword>
<comment type="caution">
    <text evidence="5">The sequence shown here is derived from an EMBL/GenBank/DDBJ whole genome shotgun (WGS) entry which is preliminary data.</text>
</comment>
<feature type="domain" description="Phospholipid/glycerol acyltransferase" evidence="4">
    <location>
        <begin position="41"/>
        <end position="154"/>
    </location>
</feature>
<dbReference type="InterPro" id="IPR002123">
    <property type="entry name" value="Plipid/glycerol_acylTrfase"/>
</dbReference>
<comment type="pathway">
    <text evidence="1">Lipid metabolism.</text>
</comment>
<dbReference type="PANTHER" id="PTHR10434:SF9">
    <property type="entry name" value="PHOSPHOLIPID_GLYCEROL ACYLTRANSFERASE DOMAIN-CONTAINING PROTEIN"/>
    <property type="match status" value="1"/>
</dbReference>
<dbReference type="GO" id="GO:0003841">
    <property type="term" value="F:1-acylglycerol-3-phosphate O-acyltransferase activity"/>
    <property type="evidence" value="ECO:0007669"/>
    <property type="project" value="TreeGrafter"/>
</dbReference>
<keyword evidence="6" id="KW-1185">Reference proteome</keyword>
<dbReference type="SUPFAM" id="SSF69593">
    <property type="entry name" value="Glycerol-3-phosphate (1)-acyltransferase"/>
    <property type="match status" value="1"/>
</dbReference>
<proteinExistence type="predicted"/>
<dbReference type="EMBL" id="JAGSPN010000001">
    <property type="protein sequence ID" value="MBR7780863.1"/>
    <property type="molecule type" value="Genomic_DNA"/>
</dbReference>
<evidence type="ECO:0000256" key="2">
    <source>
        <dbReference type="ARBA" id="ARBA00022679"/>
    </source>
</evidence>
<dbReference type="PANTHER" id="PTHR10434">
    <property type="entry name" value="1-ACYL-SN-GLYCEROL-3-PHOSPHATE ACYLTRANSFERASE"/>
    <property type="match status" value="1"/>
</dbReference>
<keyword evidence="2" id="KW-0808">Transferase</keyword>
<dbReference type="SMART" id="SM00563">
    <property type="entry name" value="PlsC"/>
    <property type="match status" value="1"/>
</dbReference>
<accession>A0A941I6F9</accession>
<evidence type="ECO:0000256" key="1">
    <source>
        <dbReference type="ARBA" id="ARBA00005189"/>
    </source>
</evidence>
<dbReference type="Proteomes" id="UP000680067">
    <property type="component" value="Unassembled WGS sequence"/>
</dbReference>
<protein>
    <submittedName>
        <fullName evidence="5">1-acyl-sn-glycerol-3-phosphate acyltransferase</fullName>
    </submittedName>
</protein>
<dbReference type="Pfam" id="PF01553">
    <property type="entry name" value="Acyltransferase"/>
    <property type="match status" value="1"/>
</dbReference>
<evidence type="ECO:0000259" key="4">
    <source>
        <dbReference type="SMART" id="SM00563"/>
    </source>
</evidence>
<reference evidence="5" key="1">
    <citation type="submission" date="2021-04" db="EMBL/GenBank/DDBJ databases">
        <title>novel species isolated from subtropical streams in China.</title>
        <authorList>
            <person name="Lu H."/>
        </authorList>
    </citation>
    <scope>NUCLEOTIDE SEQUENCE</scope>
    <source>
        <strain evidence="5">LFS511W</strain>
    </source>
</reference>
<name>A0A941I6F9_9BURK</name>
<gene>
    <name evidence="5" type="ORF">KDM89_01815</name>
</gene>